<reference evidence="2" key="1">
    <citation type="submission" date="2020-11" db="EMBL/GenBank/DDBJ databases">
        <authorList>
            <person name="Koelle M."/>
            <person name="Horta M.A.C."/>
            <person name="Nowrousian M."/>
            <person name="Ohm R.A."/>
            <person name="Benz P."/>
            <person name="Pilgard A."/>
        </authorList>
    </citation>
    <scope>NUCLEOTIDE SEQUENCE</scope>
    <source>
        <strain evidence="2">FPRL280</strain>
    </source>
</reference>
<comment type="caution">
    <text evidence="2">The sequence shown here is derived from an EMBL/GenBank/DDBJ whole genome shotgun (WGS) entry which is preliminary data.</text>
</comment>
<feature type="compositionally biased region" description="Polar residues" evidence="1">
    <location>
        <begin position="239"/>
        <end position="248"/>
    </location>
</feature>
<organism evidence="2 3">
    <name type="scientific">Rhodonia placenta</name>
    <dbReference type="NCBI Taxonomy" id="104341"/>
    <lineage>
        <taxon>Eukaryota</taxon>
        <taxon>Fungi</taxon>
        <taxon>Dikarya</taxon>
        <taxon>Basidiomycota</taxon>
        <taxon>Agaricomycotina</taxon>
        <taxon>Agaricomycetes</taxon>
        <taxon>Polyporales</taxon>
        <taxon>Adustoporiaceae</taxon>
        <taxon>Rhodonia</taxon>
    </lineage>
</organism>
<sequence>MSFSAPQPRKAARKLQRTASYISLEDMNSAVETTLYGRAGAPSSPHSRSDRSTGPHTRSLRYYKEERERRKASLRSSTSPTPVAQPVIVIQPSLPPSHIPMLSSRTSSPLAPRPSVLPARAAFPRSKPEPDLYRVAITTRMRMSPEGRKILYMGPRLALSMHSANRELDRSLFAATNDLEQLVAAQRDSDVSMTDGEGTTSKSWVVVPSEDWEMIECRSMTTKMISTPTSETDARRASTPGNNAMSPF</sequence>
<dbReference type="EMBL" id="JADOXO010000167">
    <property type="protein sequence ID" value="KAF9810739.1"/>
    <property type="molecule type" value="Genomic_DNA"/>
</dbReference>
<accession>A0A8H7U0Y7</accession>
<proteinExistence type="predicted"/>
<feature type="region of interest" description="Disordered" evidence="1">
    <location>
        <begin position="34"/>
        <end position="83"/>
    </location>
</feature>
<evidence type="ECO:0000256" key="1">
    <source>
        <dbReference type="SAM" id="MobiDB-lite"/>
    </source>
</evidence>
<evidence type="ECO:0000313" key="2">
    <source>
        <dbReference type="EMBL" id="KAF9810739.1"/>
    </source>
</evidence>
<reference evidence="2" key="2">
    <citation type="journal article" name="Front. Microbiol.">
        <title>Degradative Capacity of Two Strains of Rhodonia placenta: From Phenotype to Genotype.</title>
        <authorList>
            <person name="Kolle M."/>
            <person name="Horta M.A.C."/>
            <person name="Nowrousian M."/>
            <person name="Ohm R.A."/>
            <person name="Benz J.P."/>
            <person name="Pilgard A."/>
        </authorList>
    </citation>
    <scope>NUCLEOTIDE SEQUENCE</scope>
    <source>
        <strain evidence="2">FPRL280</strain>
    </source>
</reference>
<dbReference type="AlphaFoldDB" id="A0A8H7U0Y7"/>
<evidence type="ECO:0000313" key="3">
    <source>
        <dbReference type="Proteomes" id="UP000639403"/>
    </source>
</evidence>
<protein>
    <submittedName>
        <fullName evidence="2">Uncharacterized protein</fullName>
    </submittedName>
</protein>
<name>A0A8H7U0Y7_9APHY</name>
<feature type="region of interest" description="Disordered" evidence="1">
    <location>
        <begin position="225"/>
        <end position="248"/>
    </location>
</feature>
<feature type="region of interest" description="Disordered" evidence="1">
    <location>
        <begin position="1"/>
        <end position="20"/>
    </location>
</feature>
<gene>
    <name evidence="2" type="ORF">IEO21_06831</name>
</gene>
<feature type="compositionally biased region" description="Basic and acidic residues" evidence="1">
    <location>
        <begin position="62"/>
        <end position="71"/>
    </location>
</feature>
<dbReference type="Proteomes" id="UP000639403">
    <property type="component" value="Unassembled WGS sequence"/>
</dbReference>